<sequence>MVDHQQRQPSPFLSSNQRLPSAQPHSLTSSTAAATATSQTTETNTNHHHLGRPSTPSRFLSVSSPLPPASSAYALVSLTRNLGTPTSDLRATSPSSNLNYPADSDHALNPPSSADSSSSPADWPQQQQQHHHHQNSTDDIFQLPHLGSDYLKPTAQLPGVQNLLDNNHSHSSSSCFWAILDDQLKLAFIDPFFLPNSSRFHHQSTDNNLSLDQLIHPLDFENLKRDLIKLSPRLPIGSDRSTASETTIVGHSQSSCRTPIRCRFVRNAQLDRSLGLGTTENSSSYSTESDDRYQPTDLLLHPIPLGRFLAFFHPQQQDRPALENLAAPRPESHGNHPYSPWITSTTHLTPTSACGPKELESESNYLSREEVNLLHRALGDSSSHSPAFQPQPSSLERPSTIAKQPDPLLVFLIINSRNAQVLFSHHSLPQAGSVADYLFCPEDYAYFAMQSKQQKLAEISSGNEEKPGQTDCARELTAQHRLVKDGTVINIVQSFVIEYGSVTFASFKSSLPPSSRPQAMINQQQPNATLANVKPSPLELVHDQRSMPLDLYSPTSSQLAHPQKRTRTDSCSEVLTPQSACSTQSQPYSYQRPSTHPGHQYSSFNSHHHHHHHHHPSPQLSSLTSSISMPESPDPYGSQYPHFSGELSPTMASAANVLGSFHRAHYHHPQSMLALQDAHHHHQISPPASAHPSMIGFDSYGLQNLASMAASAPFDPPPPPPDFSPGSNLSSPHQSGHESYGLGSGSSTMNVHRSFRPSSSSSKDGHNSRLNQSPANPTSAEANEGILCMGLNRTTEYGHHQHQHHPHSPEVMTGGYRTSSHNRDTRNPSLTAFHDSRVIGIKRSRPTALDGSLPTGNNNNNLSGLIDPGSSSTSTVRSCTSCGAQNSPEWRKGPNGVKSLCNACGLRFSRAQARKSKAPKNNGSGNNGGGNNFKKNAPTSTGPGQQSNLGKKKPGPNLVAHPTHYSTEDPRLVVDGFRG</sequence>
<keyword evidence="2" id="KW-1185">Reference proteome</keyword>
<comment type="caution">
    <text evidence="1">The sequence shown here is derived from an EMBL/GenBank/DDBJ whole genome shotgun (WGS) entry which is preliminary data.</text>
</comment>
<reference evidence="2" key="1">
    <citation type="journal article" date="2018" name="BMC Genomics">
        <title>Genomic insights into host adaptation between the wheat stripe rust pathogen (Puccinia striiformis f. sp. tritici) and the barley stripe rust pathogen (Puccinia striiformis f. sp. hordei).</title>
        <authorList>
            <person name="Xia C."/>
            <person name="Wang M."/>
            <person name="Yin C."/>
            <person name="Cornejo O.E."/>
            <person name="Hulbert S.H."/>
            <person name="Chen X."/>
        </authorList>
    </citation>
    <scope>NUCLEOTIDE SEQUENCE [LARGE SCALE GENOMIC DNA]</scope>
    <source>
        <strain evidence="2">93-210</strain>
    </source>
</reference>
<accession>A0ACC0EBK6</accession>
<proteinExistence type="predicted"/>
<protein>
    <submittedName>
        <fullName evidence="1">Uncharacterized protein</fullName>
    </submittedName>
</protein>
<gene>
    <name evidence="1" type="ORF">MJO28_008788</name>
</gene>
<name>A0ACC0EBK6_9BASI</name>
<reference evidence="1 2" key="3">
    <citation type="journal article" date="2022" name="Microbiol. Spectr.">
        <title>Folding features and dynamics of 3D genome architecture in plant fungal pathogens.</title>
        <authorList>
            <person name="Xia C."/>
        </authorList>
    </citation>
    <scope>NUCLEOTIDE SEQUENCE [LARGE SCALE GENOMIC DNA]</scope>
    <source>
        <strain evidence="1 2">93-210</strain>
    </source>
</reference>
<evidence type="ECO:0000313" key="1">
    <source>
        <dbReference type="EMBL" id="KAI7949967.1"/>
    </source>
</evidence>
<dbReference type="EMBL" id="CM045872">
    <property type="protein sequence ID" value="KAI7949967.1"/>
    <property type="molecule type" value="Genomic_DNA"/>
</dbReference>
<reference evidence="2" key="2">
    <citation type="journal article" date="2018" name="Mol. Plant Microbe Interact.">
        <title>Genome sequence resources for the wheat stripe rust pathogen (Puccinia striiformis f. sp. tritici) and the barley stripe rust pathogen (Puccinia striiformis f. sp. hordei).</title>
        <authorList>
            <person name="Xia C."/>
            <person name="Wang M."/>
            <person name="Yin C."/>
            <person name="Cornejo O.E."/>
            <person name="Hulbert S.H."/>
            <person name="Chen X."/>
        </authorList>
    </citation>
    <scope>NUCLEOTIDE SEQUENCE [LARGE SCALE GENOMIC DNA]</scope>
    <source>
        <strain evidence="2">93-210</strain>
    </source>
</reference>
<evidence type="ECO:0000313" key="2">
    <source>
        <dbReference type="Proteomes" id="UP001060170"/>
    </source>
</evidence>
<organism evidence="1 2">
    <name type="scientific">Puccinia striiformis f. sp. tritici</name>
    <dbReference type="NCBI Taxonomy" id="168172"/>
    <lineage>
        <taxon>Eukaryota</taxon>
        <taxon>Fungi</taxon>
        <taxon>Dikarya</taxon>
        <taxon>Basidiomycota</taxon>
        <taxon>Pucciniomycotina</taxon>
        <taxon>Pucciniomycetes</taxon>
        <taxon>Pucciniales</taxon>
        <taxon>Pucciniaceae</taxon>
        <taxon>Puccinia</taxon>
    </lineage>
</organism>
<dbReference type="Proteomes" id="UP001060170">
    <property type="component" value="Chromosome 8"/>
</dbReference>